<dbReference type="OrthoDB" id="9801520at2"/>
<dbReference type="InterPro" id="IPR011335">
    <property type="entry name" value="Restrct_endonuc-II-like"/>
</dbReference>
<keyword evidence="5" id="KW-0234">DNA repair</keyword>
<evidence type="ECO:0000256" key="4">
    <source>
        <dbReference type="ARBA" id="ARBA00022801"/>
    </source>
</evidence>
<keyword evidence="3" id="KW-0227">DNA damage</keyword>
<dbReference type="AlphaFoldDB" id="A0A2K8K539"/>
<comment type="similarity">
    <text evidence="6">Belongs to the Vsr family.</text>
</comment>
<organism evidence="7 8">
    <name type="scientific">Roseinatronobacter bogoriensis subsp. barguzinensis</name>
    <dbReference type="NCBI Taxonomy" id="441209"/>
    <lineage>
        <taxon>Bacteria</taxon>
        <taxon>Pseudomonadati</taxon>
        <taxon>Pseudomonadota</taxon>
        <taxon>Alphaproteobacteria</taxon>
        <taxon>Rhodobacterales</taxon>
        <taxon>Paracoccaceae</taxon>
        <taxon>Roseinatronobacter</taxon>
    </lineage>
</organism>
<dbReference type="NCBIfam" id="TIGR00632">
    <property type="entry name" value="vsr"/>
    <property type="match status" value="1"/>
</dbReference>
<keyword evidence="4" id="KW-0378">Hydrolase</keyword>
<evidence type="ECO:0000256" key="2">
    <source>
        <dbReference type="ARBA" id="ARBA00022759"/>
    </source>
</evidence>
<dbReference type="Gene3D" id="3.40.960.10">
    <property type="entry name" value="VSR Endonuclease"/>
    <property type="match status" value="1"/>
</dbReference>
<dbReference type="SUPFAM" id="SSF52980">
    <property type="entry name" value="Restriction endonuclease-like"/>
    <property type="match status" value="1"/>
</dbReference>
<evidence type="ECO:0000256" key="1">
    <source>
        <dbReference type="ARBA" id="ARBA00022722"/>
    </source>
</evidence>
<proteinExistence type="inferred from homology"/>
<dbReference type="EMBL" id="CP024899">
    <property type="protein sequence ID" value="ATX64572.1"/>
    <property type="molecule type" value="Genomic_DNA"/>
</dbReference>
<dbReference type="GO" id="GO:0004519">
    <property type="term" value="F:endonuclease activity"/>
    <property type="evidence" value="ECO:0007669"/>
    <property type="project" value="UniProtKB-KW"/>
</dbReference>
<evidence type="ECO:0000256" key="6">
    <source>
        <dbReference type="ARBA" id="ARBA00029466"/>
    </source>
</evidence>
<evidence type="ECO:0000313" key="7">
    <source>
        <dbReference type="EMBL" id="ATX64572.1"/>
    </source>
</evidence>
<name>A0A2K8K539_9RHOB</name>
<evidence type="ECO:0000313" key="8">
    <source>
        <dbReference type="Proteomes" id="UP000228948"/>
    </source>
</evidence>
<dbReference type="GO" id="GO:0006298">
    <property type="term" value="P:mismatch repair"/>
    <property type="evidence" value="ECO:0007669"/>
    <property type="project" value="InterPro"/>
</dbReference>
<sequence length="158" mass="17839">MADVHDRETRSRNMAAIRGRDTKPELVLRRDLHALGFRYRLHSKHLPGRPDMVFPKLQAVLFVNGCFWHGHSCDLFRWPKTREAFWRDKIGANIARDQRAIAALQETGWRTGVVWECAIKGRGRLEPATMIAAVANWLRSGESVLDLGGHSAATGQGD</sequence>
<keyword evidence="1" id="KW-0540">Nuclease</keyword>
<evidence type="ECO:0000256" key="3">
    <source>
        <dbReference type="ARBA" id="ARBA00022763"/>
    </source>
</evidence>
<evidence type="ECO:0000256" key="5">
    <source>
        <dbReference type="ARBA" id="ARBA00023204"/>
    </source>
</evidence>
<dbReference type="STRING" id="441209.GCA_001870665_01050"/>
<protein>
    <submittedName>
        <fullName evidence="7">Very short patch repair endonuclease</fullName>
    </submittedName>
</protein>
<dbReference type="GO" id="GO:0016787">
    <property type="term" value="F:hydrolase activity"/>
    <property type="evidence" value="ECO:0007669"/>
    <property type="project" value="UniProtKB-KW"/>
</dbReference>
<dbReference type="InterPro" id="IPR004603">
    <property type="entry name" value="DNA_mismatch_endonuc_vsr"/>
</dbReference>
<reference evidence="7 8" key="1">
    <citation type="submission" date="2017-11" db="EMBL/GenBank/DDBJ databases">
        <title>Revised Sequence and Annotation of the Rhodobaca barguzinensis strain alga05 Genome.</title>
        <authorList>
            <person name="Kopejtka K."/>
            <person name="Tomasch J.M."/>
            <person name="Bunk B."/>
            <person name="Koblizek M."/>
        </authorList>
    </citation>
    <scope>NUCLEOTIDE SEQUENCE [LARGE SCALE GENOMIC DNA]</scope>
    <source>
        <strain evidence="8">alga05</strain>
    </source>
</reference>
<keyword evidence="2 7" id="KW-0255">Endonuclease</keyword>
<dbReference type="Pfam" id="PF03852">
    <property type="entry name" value="Vsr"/>
    <property type="match status" value="1"/>
</dbReference>
<gene>
    <name evidence="7" type="ORF">BG454_00935</name>
</gene>
<dbReference type="Proteomes" id="UP000228948">
    <property type="component" value="Chromosome"/>
</dbReference>
<accession>A0A2K8K539</accession>
<dbReference type="KEGG" id="rbg:BG454_00935"/>
<dbReference type="CDD" id="cd00221">
    <property type="entry name" value="Vsr"/>
    <property type="match status" value="1"/>
</dbReference>
<keyword evidence="8" id="KW-1185">Reference proteome</keyword>
<dbReference type="REBASE" id="225858">
    <property type="entry name" value="V.Rba05ORF930P"/>
</dbReference>